<dbReference type="InterPro" id="IPR036291">
    <property type="entry name" value="NAD(P)-bd_dom_sf"/>
</dbReference>
<proteinExistence type="predicted"/>
<dbReference type="InterPro" id="IPR001509">
    <property type="entry name" value="Epimerase_deHydtase"/>
</dbReference>
<sequence>MEGTTRVCVTGGSGYIGSWIVKKLLERDYTVHATVRNSGDKSKVGFLKSFPNAERGLVLFEADLYNPPDFEKAIQGCQYVFHVATPLHHDPNSSKFKDTSKAAVAGVKSIAESCIRSGTVRRLIYTATVLAASPMKGNAKCFAEAMDESCWTPLDFSVPDSNYRFMEDYVKSKTRSERELMKYKGEIEIVSIALGLVGGSTTRPALPDSLRVLIAQATNSRASYGILRLLEEVMGKVPVVHIEDACEAHIFCISQQHSISGRSLCASDYVKTADIAQYIKESFPEIQIPEEFVEDTGREIAWGSSKLEEMGFKYKYDLRMILEDSINCARMSGDITSNTCNLASN</sequence>
<keyword evidence="2" id="KW-0560">Oxidoreductase</keyword>
<evidence type="ECO:0000256" key="2">
    <source>
        <dbReference type="ARBA" id="ARBA00023002"/>
    </source>
</evidence>
<evidence type="ECO:0000313" key="4">
    <source>
        <dbReference type="Proteomes" id="UP000827889"/>
    </source>
</evidence>
<gene>
    <name evidence="5" type="primary">LOC115748530</name>
</gene>
<dbReference type="Gene3D" id="3.40.50.720">
    <property type="entry name" value="NAD(P)-binding Rossmann-like Domain"/>
    <property type="match status" value="1"/>
</dbReference>
<evidence type="ECO:0000256" key="1">
    <source>
        <dbReference type="ARBA" id="ARBA00022857"/>
    </source>
</evidence>
<dbReference type="PANTHER" id="PTHR10366:SF809">
    <property type="entry name" value="ANTHOCYANIDIN REDUCTASE"/>
    <property type="match status" value="1"/>
</dbReference>
<dbReference type="InterPro" id="IPR050425">
    <property type="entry name" value="NAD(P)_dehydrat-like"/>
</dbReference>
<evidence type="ECO:0000259" key="3">
    <source>
        <dbReference type="Pfam" id="PF01370"/>
    </source>
</evidence>
<evidence type="ECO:0000313" key="5">
    <source>
        <dbReference type="RefSeq" id="XP_048141362.1"/>
    </source>
</evidence>
<name>A0ABM3HXN2_9MYRT</name>
<dbReference type="SUPFAM" id="SSF51735">
    <property type="entry name" value="NAD(P)-binding Rossmann-fold domains"/>
    <property type="match status" value="1"/>
</dbReference>
<protein>
    <submittedName>
        <fullName evidence="5">Dihydroflavonol 4-reductase-like</fullName>
    </submittedName>
</protein>
<feature type="domain" description="NAD-dependent epimerase/dehydratase" evidence="3">
    <location>
        <begin position="7"/>
        <end position="256"/>
    </location>
</feature>
<dbReference type="Pfam" id="PF01370">
    <property type="entry name" value="Epimerase"/>
    <property type="match status" value="1"/>
</dbReference>
<dbReference type="RefSeq" id="XP_048141362.1">
    <property type="nucleotide sequence ID" value="XM_048285405.1"/>
</dbReference>
<dbReference type="GeneID" id="115748530"/>
<organism evidence="4 5">
    <name type="scientific">Rhodamnia argentea</name>
    <dbReference type="NCBI Taxonomy" id="178133"/>
    <lineage>
        <taxon>Eukaryota</taxon>
        <taxon>Viridiplantae</taxon>
        <taxon>Streptophyta</taxon>
        <taxon>Embryophyta</taxon>
        <taxon>Tracheophyta</taxon>
        <taxon>Spermatophyta</taxon>
        <taxon>Magnoliopsida</taxon>
        <taxon>eudicotyledons</taxon>
        <taxon>Gunneridae</taxon>
        <taxon>Pentapetalae</taxon>
        <taxon>rosids</taxon>
        <taxon>malvids</taxon>
        <taxon>Myrtales</taxon>
        <taxon>Myrtaceae</taxon>
        <taxon>Myrtoideae</taxon>
        <taxon>Myrteae</taxon>
        <taxon>Australasian group</taxon>
        <taxon>Rhodamnia</taxon>
    </lineage>
</organism>
<accession>A0ABM3HXN2</accession>
<keyword evidence="4" id="KW-1185">Reference proteome</keyword>
<dbReference type="Proteomes" id="UP000827889">
    <property type="component" value="Chromosome 9"/>
</dbReference>
<keyword evidence="1" id="KW-0521">NADP</keyword>
<dbReference type="PANTHER" id="PTHR10366">
    <property type="entry name" value="NAD DEPENDENT EPIMERASE/DEHYDRATASE"/>
    <property type="match status" value="1"/>
</dbReference>
<reference evidence="5" key="1">
    <citation type="submission" date="2025-08" db="UniProtKB">
        <authorList>
            <consortium name="RefSeq"/>
        </authorList>
    </citation>
    <scope>IDENTIFICATION</scope>
    <source>
        <tissue evidence="5">Leaf</tissue>
    </source>
</reference>